<proteinExistence type="predicted"/>
<dbReference type="PANTHER" id="PTHR46233:SF3">
    <property type="entry name" value="HYDROXYACYLGLUTATHIONE HYDROLASE GLOC"/>
    <property type="match status" value="1"/>
</dbReference>
<evidence type="ECO:0000313" key="6">
    <source>
        <dbReference type="EMBL" id="OZM72435.1"/>
    </source>
</evidence>
<evidence type="ECO:0000313" key="7">
    <source>
        <dbReference type="Proteomes" id="UP000242444"/>
    </source>
</evidence>
<evidence type="ECO:0000256" key="3">
    <source>
        <dbReference type="ARBA" id="ARBA00022801"/>
    </source>
</evidence>
<evidence type="ECO:0000256" key="2">
    <source>
        <dbReference type="ARBA" id="ARBA00022723"/>
    </source>
</evidence>
<dbReference type="GO" id="GO:0016787">
    <property type="term" value="F:hydrolase activity"/>
    <property type="evidence" value="ECO:0007669"/>
    <property type="project" value="UniProtKB-KW"/>
</dbReference>
<accession>A0A263D4Y4</accession>
<keyword evidence="7" id="KW-1185">Reference proteome</keyword>
<dbReference type="SUPFAM" id="SSF56281">
    <property type="entry name" value="Metallo-hydrolase/oxidoreductase"/>
    <property type="match status" value="1"/>
</dbReference>
<organism evidence="6 7">
    <name type="scientific">Amycolatopsis antarctica</name>
    <dbReference type="NCBI Taxonomy" id="1854586"/>
    <lineage>
        <taxon>Bacteria</taxon>
        <taxon>Bacillati</taxon>
        <taxon>Actinomycetota</taxon>
        <taxon>Actinomycetes</taxon>
        <taxon>Pseudonocardiales</taxon>
        <taxon>Pseudonocardiaceae</taxon>
        <taxon>Amycolatopsis</taxon>
    </lineage>
</organism>
<dbReference type="Gene3D" id="3.60.15.10">
    <property type="entry name" value="Ribonuclease Z/Hydroxyacylglutathione hydrolase-like"/>
    <property type="match status" value="1"/>
</dbReference>
<dbReference type="InterPro" id="IPR036866">
    <property type="entry name" value="RibonucZ/Hydroxyglut_hydro"/>
</dbReference>
<dbReference type="OrthoDB" id="9802991at2"/>
<dbReference type="PANTHER" id="PTHR46233">
    <property type="entry name" value="HYDROXYACYLGLUTATHIONE HYDROLASE GLOC"/>
    <property type="match status" value="1"/>
</dbReference>
<keyword evidence="3" id="KW-0378">Hydrolase</keyword>
<gene>
    <name evidence="6" type="ORF">CFN78_15775</name>
</gene>
<dbReference type="InterPro" id="IPR001279">
    <property type="entry name" value="Metallo-B-lactamas"/>
</dbReference>
<name>A0A263D4Y4_9PSEU</name>
<sequence length="226" mass="22607">MLVIGFAAGAFQANCYLLAAAEGAECVVVDPGQDAGEGVARAVREHGLDPVAVLATHGHLDHVHSAAALADEHGAPLWIHSADRGLLTDPLSGLGPELAALIGPVQPVLPATVEPLDAHIGGTLELAGLRFEVVHTPGHTPGSVVFRLATEEGGLLALTGDTLFAGAVGRTDLPGGDAALLERSLATLAALPEETVILPGHGPAGTIGRERAANPFLSVSDGGGGA</sequence>
<dbReference type="AlphaFoldDB" id="A0A263D4Y4"/>
<dbReference type="InParanoid" id="A0A263D4Y4"/>
<protein>
    <recommendedName>
        <fullName evidence="5">Metallo-beta-lactamase domain-containing protein</fullName>
    </recommendedName>
</protein>
<dbReference type="EMBL" id="NKYE01000008">
    <property type="protein sequence ID" value="OZM72435.1"/>
    <property type="molecule type" value="Genomic_DNA"/>
</dbReference>
<evidence type="ECO:0000259" key="5">
    <source>
        <dbReference type="SMART" id="SM00849"/>
    </source>
</evidence>
<keyword evidence="2" id="KW-0479">Metal-binding</keyword>
<dbReference type="RefSeq" id="WP_094863535.1">
    <property type="nucleotide sequence ID" value="NZ_NKYE01000008.1"/>
</dbReference>
<evidence type="ECO:0000256" key="4">
    <source>
        <dbReference type="ARBA" id="ARBA00022833"/>
    </source>
</evidence>
<dbReference type="GO" id="GO:0046872">
    <property type="term" value="F:metal ion binding"/>
    <property type="evidence" value="ECO:0007669"/>
    <property type="project" value="UniProtKB-KW"/>
</dbReference>
<dbReference type="Proteomes" id="UP000242444">
    <property type="component" value="Unassembled WGS sequence"/>
</dbReference>
<comment type="caution">
    <text evidence="6">The sequence shown here is derived from an EMBL/GenBank/DDBJ whole genome shotgun (WGS) entry which is preliminary data.</text>
</comment>
<feature type="domain" description="Metallo-beta-lactamase" evidence="5">
    <location>
        <begin position="12"/>
        <end position="201"/>
    </location>
</feature>
<dbReference type="CDD" id="cd06262">
    <property type="entry name" value="metallo-hydrolase-like_MBL-fold"/>
    <property type="match status" value="1"/>
</dbReference>
<reference evidence="6 7" key="1">
    <citation type="submission" date="2017-07" db="EMBL/GenBank/DDBJ databases">
        <title>Amycolatopsis antarcticus sp. nov., isolated from the surface of an Antarcticus brown macroalga.</title>
        <authorList>
            <person name="Wang J."/>
            <person name="Leiva S."/>
            <person name="Huang J."/>
            <person name="Huang Y."/>
        </authorList>
    </citation>
    <scope>NUCLEOTIDE SEQUENCE [LARGE SCALE GENOMIC DNA]</scope>
    <source>
        <strain evidence="6 7">AU-G6</strain>
    </source>
</reference>
<dbReference type="Pfam" id="PF00753">
    <property type="entry name" value="Lactamase_B"/>
    <property type="match status" value="1"/>
</dbReference>
<evidence type="ECO:0000256" key="1">
    <source>
        <dbReference type="ARBA" id="ARBA00001947"/>
    </source>
</evidence>
<dbReference type="SMART" id="SM00849">
    <property type="entry name" value="Lactamase_B"/>
    <property type="match status" value="1"/>
</dbReference>
<dbReference type="InterPro" id="IPR051453">
    <property type="entry name" value="MBL_Glyoxalase_II"/>
</dbReference>
<dbReference type="FunCoup" id="A0A263D4Y4">
    <property type="interactions" value="39"/>
</dbReference>
<comment type="cofactor">
    <cofactor evidence="1">
        <name>Zn(2+)</name>
        <dbReference type="ChEBI" id="CHEBI:29105"/>
    </cofactor>
</comment>
<keyword evidence="4" id="KW-0862">Zinc</keyword>